<comment type="caution">
    <text evidence="3">The sequence shown here is derived from an EMBL/GenBank/DDBJ whole genome shotgun (WGS) entry which is preliminary data.</text>
</comment>
<evidence type="ECO:0000256" key="1">
    <source>
        <dbReference type="SAM" id="MobiDB-lite"/>
    </source>
</evidence>
<feature type="transmembrane region" description="Helical" evidence="2">
    <location>
        <begin position="21"/>
        <end position="44"/>
    </location>
</feature>
<evidence type="ECO:0000256" key="2">
    <source>
        <dbReference type="SAM" id="Phobius"/>
    </source>
</evidence>
<feature type="region of interest" description="Disordered" evidence="1">
    <location>
        <begin position="152"/>
        <end position="176"/>
    </location>
</feature>
<protein>
    <submittedName>
        <fullName evidence="3">Uncharacterized protein</fullName>
    </submittedName>
</protein>
<feature type="compositionally biased region" description="Low complexity" evidence="1">
    <location>
        <begin position="152"/>
        <end position="162"/>
    </location>
</feature>
<gene>
    <name evidence="3" type="ORF">A2777_05350</name>
</gene>
<dbReference type="EMBL" id="MFJF01000017">
    <property type="protein sequence ID" value="OGG06309.1"/>
    <property type="molecule type" value="Genomic_DNA"/>
</dbReference>
<feature type="compositionally biased region" description="Polar residues" evidence="1">
    <location>
        <begin position="167"/>
        <end position="176"/>
    </location>
</feature>
<organism evidence="3 4">
    <name type="scientific">Candidatus Gottesmanbacteria bacterium RIFCSPHIGHO2_01_FULL_40_15</name>
    <dbReference type="NCBI Taxonomy" id="1798376"/>
    <lineage>
        <taxon>Bacteria</taxon>
        <taxon>Candidatus Gottesmaniibacteriota</taxon>
    </lineage>
</organism>
<keyword evidence="2" id="KW-1133">Transmembrane helix</keyword>
<name>A0A1F5Z1G8_9BACT</name>
<keyword evidence="2" id="KW-0812">Transmembrane</keyword>
<accession>A0A1F5Z1G8</accession>
<evidence type="ECO:0000313" key="4">
    <source>
        <dbReference type="Proteomes" id="UP000177354"/>
    </source>
</evidence>
<dbReference type="AlphaFoldDB" id="A0A1F5Z1G8"/>
<keyword evidence="2" id="KW-0472">Membrane</keyword>
<proteinExistence type="predicted"/>
<evidence type="ECO:0000313" key="3">
    <source>
        <dbReference type="EMBL" id="OGG06309.1"/>
    </source>
</evidence>
<sequence>MIKSNRKSQKIIQPPLSGHPLIFFLVIPLVISIAIGAVSLKLYLDAQNKLNKFESQKSPANPTPSIDEIKNIVKKAGKHILLPENLPQLINVTNVDSIKKDQPFFKNARNGNKLLIYPNKVIIYDPVRDIIIDIAYLKPTDIPAVPTVIPSTTPVPTSPASEPVKDTPSSSIPTPA</sequence>
<reference evidence="3 4" key="1">
    <citation type="journal article" date="2016" name="Nat. Commun.">
        <title>Thousands of microbial genomes shed light on interconnected biogeochemical processes in an aquifer system.</title>
        <authorList>
            <person name="Anantharaman K."/>
            <person name="Brown C.T."/>
            <person name="Hug L.A."/>
            <person name="Sharon I."/>
            <person name="Castelle C.J."/>
            <person name="Probst A.J."/>
            <person name="Thomas B.C."/>
            <person name="Singh A."/>
            <person name="Wilkins M.J."/>
            <person name="Karaoz U."/>
            <person name="Brodie E.L."/>
            <person name="Williams K.H."/>
            <person name="Hubbard S.S."/>
            <person name="Banfield J.F."/>
        </authorList>
    </citation>
    <scope>NUCLEOTIDE SEQUENCE [LARGE SCALE GENOMIC DNA]</scope>
</reference>
<dbReference type="Proteomes" id="UP000177354">
    <property type="component" value="Unassembled WGS sequence"/>
</dbReference>